<evidence type="ECO:0000313" key="1">
    <source>
        <dbReference type="EMBL" id="TFK60207.1"/>
    </source>
</evidence>
<sequence>LSQFYHKDVDWINLDYWEACAEILTNIFSDAITCGILPKQTIPHQLLRISWVSRSWRAVALGCASLWTHISGQKPHWLNESIRRSGQVPLTMDLMIMNSTITGTAPFLEYIPRIKELRVRMDNRMSWGERKEISLFWRSPAPLLEYLEVERAALPEDLFSGEAPNLQSVSFRNCQLRLSGTPFSSVKELTIGKNGTADGPSVASLLSTLRGMPLLTKLQLIDLEEDLESNTNYPSVHLPNLENLHLSEPWIEVAIELMEHLSYPLNTKIRIEPAEIIDPTEFERLLDSAERGHNSNNVLDTIEATSSRRNHICFGYRSPAASNSPSPEVGGSISLDPPTGSLSDLFRRISGHRFQTLSALTMMQDQMVSVETWRQVFGPLPHLRKLRLACSPASKFLLYLVKYHPHRKSDIQTYDPVGNPLITFPALETLGFDWTSRNYLFDFGFNYRVLRDVLALRQELGRGMKRWYVPGVVWNAGVVEMMLPFVENLEVEEYDDYTEDMVIGEDEDENR</sequence>
<accession>A0ACD3A3N6</accession>
<feature type="non-terminal residue" evidence="1">
    <location>
        <position position="1"/>
    </location>
</feature>
<organism evidence="1 2">
    <name type="scientific">Pluteus cervinus</name>
    <dbReference type="NCBI Taxonomy" id="181527"/>
    <lineage>
        <taxon>Eukaryota</taxon>
        <taxon>Fungi</taxon>
        <taxon>Dikarya</taxon>
        <taxon>Basidiomycota</taxon>
        <taxon>Agaricomycotina</taxon>
        <taxon>Agaricomycetes</taxon>
        <taxon>Agaricomycetidae</taxon>
        <taxon>Agaricales</taxon>
        <taxon>Pluteineae</taxon>
        <taxon>Pluteaceae</taxon>
        <taxon>Pluteus</taxon>
    </lineage>
</organism>
<keyword evidence="2" id="KW-1185">Reference proteome</keyword>
<gene>
    <name evidence="1" type="ORF">BDN72DRAFT_940751</name>
</gene>
<proteinExistence type="predicted"/>
<evidence type="ECO:0000313" key="2">
    <source>
        <dbReference type="Proteomes" id="UP000308600"/>
    </source>
</evidence>
<protein>
    <submittedName>
        <fullName evidence="1">Uncharacterized protein</fullName>
    </submittedName>
</protein>
<dbReference type="EMBL" id="ML208813">
    <property type="protein sequence ID" value="TFK60207.1"/>
    <property type="molecule type" value="Genomic_DNA"/>
</dbReference>
<reference evidence="1 2" key="1">
    <citation type="journal article" date="2019" name="Nat. Ecol. Evol.">
        <title>Megaphylogeny resolves global patterns of mushroom evolution.</title>
        <authorList>
            <person name="Varga T."/>
            <person name="Krizsan K."/>
            <person name="Foldi C."/>
            <person name="Dima B."/>
            <person name="Sanchez-Garcia M."/>
            <person name="Sanchez-Ramirez S."/>
            <person name="Szollosi G.J."/>
            <person name="Szarkandi J.G."/>
            <person name="Papp V."/>
            <person name="Albert L."/>
            <person name="Andreopoulos W."/>
            <person name="Angelini C."/>
            <person name="Antonin V."/>
            <person name="Barry K.W."/>
            <person name="Bougher N.L."/>
            <person name="Buchanan P."/>
            <person name="Buyck B."/>
            <person name="Bense V."/>
            <person name="Catcheside P."/>
            <person name="Chovatia M."/>
            <person name="Cooper J."/>
            <person name="Damon W."/>
            <person name="Desjardin D."/>
            <person name="Finy P."/>
            <person name="Geml J."/>
            <person name="Haridas S."/>
            <person name="Hughes K."/>
            <person name="Justo A."/>
            <person name="Karasinski D."/>
            <person name="Kautmanova I."/>
            <person name="Kiss B."/>
            <person name="Kocsube S."/>
            <person name="Kotiranta H."/>
            <person name="LaButti K.M."/>
            <person name="Lechner B.E."/>
            <person name="Liimatainen K."/>
            <person name="Lipzen A."/>
            <person name="Lukacs Z."/>
            <person name="Mihaltcheva S."/>
            <person name="Morgado L.N."/>
            <person name="Niskanen T."/>
            <person name="Noordeloos M.E."/>
            <person name="Ohm R.A."/>
            <person name="Ortiz-Santana B."/>
            <person name="Ovrebo C."/>
            <person name="Racz N."/>
            <person name="Riley R."/>
            <person name="Savchenko A."/>
            <person name="Shiryaev A."/>
            <person name="Soop K."/>
            <person name="Spirin V."/>
            <person name="Szebenyi C."/>
            <person name="Tomsovsky M."/>
            <person name="Tulloss R.E."/>
            <person name="Uehling J."/>
            <person name="Grigoriev I.V."/>
            <person name="Vagvolgyi C."/>
            <person name="Papp T."/>
            <person name="Martin F.M."/>
            <person name="Miettinen O."/>
            <person name="Hibbett D.S."/>
            <person name="Nagy L.G."/>
        </authorList>
    </citation>
    <scope>NUCLEOTIDE SEQUENCE [LARGE SCALE GENOMIC DNA]</scope>
    <source>
        <strain evidence="1 2">NL-1719</strain>
    </source>
</reference>
<dbReference type="Proteomes" id="UP000308600">
    <property type="component" value="Unassembled WGS sequence"/>
</dbReference>
<name>A0ACD3A3N6_9AGAR</name>